<dbReference type="RefSeq" id="WP_281809133.1">
    <property type="nucleotide sequence ID" value="NZ_BSDO01000007.1"/>
</dbReference>
<comment type="caution">
    <text evidence="1">The sequence shown here is derived from an EMBL/GenBank/DDBJ whole genome shotgun (WGS) entry which is preliminary data.</text>
</comment>
<dbReference type="EMBL" id="BSDO01000007">
    <property type="protein sequence ID" value="GLI24355.1"/>
    <property type="molecule type" value="Genomic_DNA"/>
</dbReference>
<reference evidence="1" key="1">
    <citation type="submission" date="2022-12" db="EMBL/GenBank/DDBJ databases">
        <title>Reference genome sequencing for broad-spectrum identification of bacterial and archaeal isolates by mass spectrometry.</title>
        <authorList>
            <person name="Sekiguchi Y."/>
            <person name="Tourlousse D.M."/>
        </authorList>
    </citation>
    <scope>NUCLEOTIDE SEQUENCE</scope>
    <source>
        <strain evidence="1">301</strain>
    </source>
</reference>
<dbReference type="EMBL" id="JAVDPY010000009">
    <property type="protein sequence ID" value="MDR6335865.1"/>
    <property type="molecule type" value="Genomic_DNA"/>
</dbReference>
<evidence type="ECO:0000313" key="1">
    <source>
        <dbReference type="EMBL" id="GLI24355.1"/>
    </source>
</evidence>
<dbReference type="Proteomes" id="UP001245370">
    <property type="component" value="Unassembled WGS sequence"/>
</dbReference>
<dbReference type="SUPFAM" id="SSF110087">
    <property type="entry name" value="DR1885-like metal-binding protein"/>
    <property type="match status" value="1"/>
</dbReference>
<dbReference type="InterPro" id="IPR058248">
    <property type="entry name" value="Lxx211020-like"/>
</dbReference>
<dbReference type="AlphaFoldDB" id="A0A9W6CPZ9"/>
<evidence type="ECO:0000313" key="3">
    <source>
        <dbReference type="Proteomes" id="UP001144397"/>
    </source>
</evidence>
<evidence type="ECO:0000313" key="4">
    <source>
        <dbReference type="Proteomes" id="UP001245370"/>
    </source>
</evidence>
<dbReference type="Proteomes" id="UP001144397">
    <property type="component" value="Unassembled WGS sequence"/>
</dbReference>
<dbReference type="GeneID" id="95764802"/>
<reference evidence="2 4" key="2">
    <citation type="submission" date="2023-07" db="EMBL/GenBank/DDBJ databases">
        <title>Genomic Encyclopedia of Type Strains, Phase IV (KMG-IV): sequencing the most valuable type-strain genomes for metagenomic binning, comparative biology and taxonomic classification.</title>
        <authorList>
            <person name="Goeker M."/>
        </authorList>
    </citation>
    <scope>NUCLEOTIDE SEQUENCE [LARGE SCALE GENOMIC DNA]</scope>
    <source>
        <strain evidence="2 4">DSM 338</strain>
    </source>
</reference>
<keyword evidence="4" id="KW-1185">Reference proteome</keyword>
<proteinExistence type="predicted"/>
<dbReference type="Pfam" id="PF04314">
    <property type="entry name" value="PCuAC"/>
    <property type="match status" value="1"/>
</dbReference>
<dbReference type="PANTHER" id="PTHR36302">
    <property type="entry name" value="BLR7088 PROTEIN"/>
    <property type="match status" value="1"/>
</dbReference>
<evidence type="ECO:0008006" key="5">
    <source>
        <dbReference type="Google" id="ProtNLM"/>
    </source>
</evidence>
<dbReference type="Gene3D" id="2.60.40.1890">
    <property type="entry name" value="PCu(A)C copper chaperone"/>
    <property type="match status" value="1"/>
</dbReference>
<organism evidence="1 3">
    <name type="scientific">Xanthobacter flavus</name>
    <dbReference type="NCBI Taxonomy" id="281"/>
    <lineage>
        <taxon>Bacteria</taxon>
        <taxon>Pseudomonadati</taxon>
        <taxon>Pseudomonadota</taxon>
        <taxon>Alphaproteobacteria</taxon>
        <taxon>Hyphomicrobiales</taxon>
        <taxon>Xanthobacteraceae</taxon>
        <taxon>Xanthobacter</taxon>
    </lineage>
</organism>
<name>A0A9W6CPZ9_XANFL</name>
<gene>
    <name evidence="2" type="ORF">GGQ86_004363</name>
    <name evidence="1" type="ORF">XFLAVUS301_40290</name>
</gene>
<dbReference type="InterPro" id="IPR007410">
    <property type="entry name" value="LpqE-like"/>
</dbReference>
<sequence>MTQRPHPRRSRLAGRFYGEEILAATLFALCLLLVSAQQLLAHEYKVGDLLIDHPWARATPLGSDMGAGYVAIHNSGTTPDRLVSAFAPFTRRVELQEMTMKGGLMRMMPIKGGLEIPAGGTLVLEPSSHHLVFIDLKEQLKEGEMMDATLTFEKAGKVKIQYKIEAIGATAIDKMHHPLGQ</sequence>
<evidence type="ECO:0000313" key="2">
    <source>
        <dbReference type="EMBL" id="MDR6335865.1"/>
    </source>
</evidence>
<dbReference type="PANTHER" id="PTHR36302:SF1">
    <property type="entry name" value="COPPER CHAPERONE PCU(A)C"/>
    <property type="match status" value="1"/>
</dbReference>
<dbReference type="InterPro" id="IPR036182">
    <property type="entry name" value="PCuAC_sf"/>
</dbReference>
<protein>
    <recommendedName>
        <fullName evidence="5">Copper chaperone PCu(A)C</fullName>
    </recommendedName>
</protein>
<accession>A0A9W6CPZ9</accession>